<organism evidence="1 2">
    <name type="scientific">Zarea fungicola</name>
    <dbReference type="NCBI Taxonomy" id="93591"/>
    <lineage>
        <taxon>Eukaryota</taxon>
        <taxon>Fungi</taxon>
        <taxon>Dikarya</taxon>
        <taxon>Ascomycota</taxon>
        <taxon>Pezizomycotina</taxon>
        <taxon>Sordariomycetes</taxon>
        <taxon>Hypocreomycetidae</taxon>
        <taxon>Hypocreales</taxon>
        <taxon>Cordycipitaceae</taxon>
        <taxon>Zarea</taxon>
    </lineage>
</organism>
<comment type="caution">
    <text evidence="1">The sequence shown here is derived from an EMBL/GenBank/DDBJ whole genome shotgun (WGS) entry which is preliminary data.</text>
</comment>
<evidence type="ECO:0000313" key="1">
    <source>
        <dbReference type="EMBL" id="KAJ2980171.1"/>
    </source>
</evidence>
<accession>A0ACC1NNT0</accession>
<proteinExistence type="predicted"/>
<dbReference type="Proteomes" id="UP001143910">
    <property type="component" value="Unassembled WGS sequence"/>
</dbReference>
<protein>
    <submittedName>
        <fullName evidence="1">Uncharacterized protein</fullName>
    </submittedName>
</protein>
<gene>
    <name evidence="1" type="ORF">NQ176_g2796</name>
</gene>
<sequence length="258" mass="26957">MSSKITVLITGANRGIGKGLTEAFLSRASTTVIAAVRDPSQQTSLALVGLPKGVDSKLILVKLDASIESDAANAVSQLRKEHNIEALDIVIANAGIGIGGSAVRDTTAASILEHVKINTIAPVLLFQATAGILRASKTGNPKFIAISTVIGSIAKIDQVSPPKFPENTSPYGASKTALNWFIRRLHFEEPWLTSFVIHPGLVDTDLSAGVFAGTGKDPKDFGAISVDTSVAGLIKAIDAANRDIGGTFQNYDGAVNPW</sequence>
<reference evidence="1" key="1">
    <citation type="submission" date="2022-08" db="EMBL/GenBank/DDBJ databases">
        <title>Genome Sequence of Lecanicillium fungicola.</title>
        <authorList>
            <person name="Buettner E."/>
        </authorList>
    </citation>
    <scope>NUCLEOTIDE SEQUENCE</scope>
    <source>
        <strain evidence="1">Babe33</strain>
    </source>
</reference>
<evidence type="ECO:0000313" key="2">
    <source>
        <dbReference type="Proteomes" id="UP001143910"/>
    </source>
</evidence>
<dbReference type="EMBL" id="JANJQO010000220">
    <property type="protein sequence ID" value="KAJ2980171.1"/>
    <property type="molecule type" value="Genomic_DNA"/>
</dbReference>
<name>A0ACC1NNT0_9HYPO</name>
<keyword evidence="2" id="KW-1185">Reference proteome</keyword>